<evidence type="ECO:0000256" key="4">
    <source>
        <dbReference type="ARBA" id="ARBA00022989"/>
    </source>
</evidence>
<dbReference type="PANTHER" id="PTHR37937:SF1">
    <property type="entry name" value="CONJUGATIVE TRANSFER: DNA TRANSPORT"/>
    <property type="match status" value="1"/>
</dbReference>
<evidence type="ECO:0000256" key="5">
    <source>
        <dbReference type="ARBA" id="ARBA00023136"/>
    </source>
</evidence>
<dbReference type="Proteomes" id="UP001479520">
    <property type="component" value="Chromosome"/>
</dbReference>
<protein>
    <submittedName>
        <fullName evidence="7">Type IV secretion system DNA-binding domain-containing protein</fullName>
    </submittedName>
</protein>
<keyword evidence="5" id="KW-0472">Membrane</keyword>
<dbReference type="InterPro" id="IPR051539">
    <property type="entry name" value="T4SS-coupling_protein"/>
</dbReference>
<dbReference type="EMBL" id="CP151406">
    <property type="protein sequence ID" value="WZJ19990.1"/>
    <property type="molecule type" value="Genomic_DNA"/>
</dbReference>
<dbReference type="CDD" id="cd01127">
    <property type="entry name" value="TrwB_TraG_TraD_VirD4"/>
    <property type="match status" value="1"/>
</dbReference>
<dbReference type="GO" id="GO:0003677">
    <property type="term" value="F:DNA binding"/>
    <property type="evidence" value="ECO:0007669"/>
    <property type="project" value="UniProtKB-KW"/>
</dbReference>
<dbReference type="RefSeq" id="WP_341742889.1">
    <property type="nucleotide sequence ID" value="NZ_CP151406.1"/>
</dbReference>
<dbReference type="PANTHER" id="PTHR37937">
    <property type="entry name" value="CONJUGATIVE TRANSFER: DNA TRANSPORT"/>
    <property type="match status" value="1"/>
</dbReference>
<keyword evidence="4" id="KW-1133">Transmembrane helix</keyword>
<comment type="subcellular location">
    <subcellularLocation>
        <location evidence="1">Cell membrane</location>
        <topology evidence="1">Multi-pass membrane protein</topology>
    </subcellularLocation>
</comment>
<accession>A0ABZ2XBI5</accession>
<proteinExistence type="predicted"/>
<keyword evidence="8" id="KW-1185">Reference proteome</keyword>
<evidence type="ECO:0000313" key="8">
    <source>
        <dbReference type="Proteomes" id="UP001479520"/>
    </source>
</evidence>
<evidence type="ECO:0000256" key="1">
    <source>
        <dbReference type="ARBA" id="ARBA00004651"/>
    </source>
</evidence>
<dbReference type="Gene3D" id="3.40.50.300">
    <property type="entry name" value="P-loop containing nucleotide triphosphate hydrolases"/>
    <property type="match status" value="2"/>
</dbReference>
<dbReference type="InterPro" id="IPR019476">
    <property type="entry name" value="T4SS_TraD_DNA-bd"/>
</dbReference>
<feature type="domain" description="Type IV secretion system coupling protein TraD DNA-binding" evidence="6">
    <location>
        <begin position="110"/>
        <end position="492"/>
    </location>
</feature>
<evidence type="ECO:0000313" key="7">
    <source>
        <dbReference type="EMBL" id="WZJ19990.1"/>
    </source>
</evidence>
<dbReference type="Pfam" id="PF10412">
    <property type="entry name" value="TrwB_AAD_bind"/>
    <property type="match status" value="1"/>
</dbReference>
<name>A0ABZ2XBI5_9RHOO</name>
<keyword evidence="7" id="KW-0238">DNA-binding</keyword>
<dbReference type="InterPro" id="IPR027417">
    <property type="entry name" value="P-loop_NTPase"/>
</dbReference>
<evidence type="ECO:0000256" key="2">
    <source>
        <dbReference type="ARBA" id="ARBA00022475"/>
    </source>
</evidence>
<reference evidence="7 8" key="1">
    <citation type="submission" date="2024-04" db="EMBL/GenBank/DDBJ databases">
        <title>Dissimilatory iodate-reducing microorganisms contribute to the enrichment of iodine in groundwater.</title>
        <authorList>
            <person name="Jiang Z."/>
        </authorList>
    </citation>
    <scope>NUCLEOTIDE SEQUENCE [LARGE SCALE GENOMIC DNA]</scope>
    <source>
        <strain evidence="7 8">NCP973</strain>
    </source>
</reference>
<dbReference type="SUPFAM" id="SSF52540">
    <property type="entry name" value="P-loop containing nucleoside triphosphate hydrolases"/>
    <property type="match status" value="1"/>
</dbReference>
<keyword evidence="2" id="KW-1003">Cell membrane</keyword>
<evidence type="ECO:0000256" key="3">
    <source>
        <dbReference type="ARBA" id="ARBA00022692"/>
    </source>
</evidence>
<evidence type="ECO:0000259" key="6">
    <source>
        <dbReference type="Pfam" id="PF10412"/>
    </source>
</evidence>
<organism evidence="7 8">
    <name type="scientific">Azonexus hydrophilus</name>
    <dbReference type="NCBI Taxonomy" id="418702"/>
    <lineage>
        <taxon>Bacteria</taxon>
        <taxon>Pseudomonadati</taxon>
        <taxon>Pseudomonadota</taxon>
        <taxon>Betaproteobacteria</taxon>
        <taxon>Rhodocyclales</taxon>
        <taxon>Azonexaceae</taxon>
        <taxon>Azonexus</taxon>
    </lineage>
</organism>
<gene>
    <name evidence="7" type="ORF">AADV58_08395</name>
</gene>
<keyword evidence="3" id="KW-0812">Transmembrane</keyword>
<sequence length="509" mass="55083">MSAFKLGGLLGAGLGKLIALPAIALETVGFNALSLPIRLAAYVGLAALLAAGSRDFLGTTLYLSVMIVALSEYFRWRIHQAAENTGHVRGNQLVSADTVKQMVAREKSRFSIGGVPFPERFETRHMLLAGSTGVGKTKVLLGILKPLRETSARALCVDIGGNLVSKFYREGDIVLNPLDARSVPWSPLAEVRGPEDYPLIAKAIIPDGEGSAAEWQLYAQRILAAVLQRVHEAGGTNSDIVHMLTGMPLSELREALAGLPVTGMLADENSKMMGSVMAICATYATPLAMLDKNAGADAFSVTEWVEREGSTSWLFCNFTDRSISQLKPIITAVFSLAISALLSLKEDPDRRIAFVMDEFDSLGRIQGIDSLLTRGRRFGGFAIVVIQSISQMFTHYGRDVTNTLCSCLGSQVVLRLPDPATAEWASQLFGDEQRIEAQHSENSREFGTERGDATSYQLRTDKVVLPSELQQLPDLTALLNIVGDIPPCAVRIEPINPPAVAPEFIRKTA</sequence>